<evidence type="ECO:0000256" key="1">
    <source>
        <dbReference type="ARBA" id="ARBA00023015"/>
    </source>
</evidence>
<dbReference type="CDD" id="cd00090">
    <property type="entry name" value="HTH_ARSR"/>
    <property type="match status" value="1"/>
</dbReference>
<dbReference type="CDD" id="cd00158">
    <property type="entry name" value="RHOD"/>
    <property type="match status" value="1"/>
</dbReference>
<dbReference type="InterPro" id="IPR001763">
    <property type="entry name" value="Rhodanese-like_dom"/>
</dbReference>
<dbReference type="AlphaFoldDB" id="A0A4P6JV77"/>
<dbReference type="GO" id="GO:0003677">
    <property type="term" value="F:DNA binding"/>
    <property type="evidence" value="ECO:0007669"/>
    <property type="project" value="UniProtKB-KW"/>
</dbReference>
<name>A0A4P6JV77_KTERU</name>
<feature type="domain" description="Rhodanese" evidence="4">
    <location>
        <begin position="133"/>
        <end position="222"/>
    </location>
</feature>
<dbReference type="InterPro" id="IPR036388">
    <property type="entry name" value="WH-like_DNA-bd_sf"/>
</dbReference>
<keyword evidence="2" id="KW-0238">DNA-binding</keyword>
<dbReference type="Gene3D" id="1.10.10.10">
    <property type="entry name" value="Winged helix-like DNA-binding domain superfamily/Winged helix DNA-binding domain"/>
    <property type="match status" value="1"/>
</dbReference>
<dbReference type="SUPFAM" id="SSF46785">
    <property type="entry name" value="Winged helix' DNA-binding domain"/>
    <property type="match status" value="1"/>
</dbReference>
<accession>A0A4P6JV77</accession>
<evidence type="ECO:0000256" key="2">
    <source>
        <dbReference type="ARBA" id="ARBA00023125"/>
    </source>
</evidence>
<dbReference type="PROSITE" id="PS50987">
    <property type="entry name" value="HTH_ARSR_2"/>
    <property type="match status" value="1"/>
</dbReference>
<protein>
    <submittedName>
        <fullName evidence="6">Metalloregulator ArsR/SmtB family transcription factor</fullName>
    </submittedName>
</protein>
<dbReference type="InterPro" id="IPR036873">
    <property type="entry name" value="Rhodanese-like_dom_sf"/>
</dbReference>
<dbReference type="Gene3D" id="3.40.250.10">
    <property type="entry name" value="Rhodanese-like domain"/>
    <property type="match status" value="1"/>
</dbReference>
<feature type="domain" description="HTH arsR-type" evidence="5">
    <location>
        <begin position="9"/>
        <end position="102"/>
    </location>
</feature>
<proteinExistence type="predicted"/>
<dbReference type="InterPro" id="IPR001845">
    <property type="entry name" value="HTH_ArsR_DNA-bd_dom"/>
</dbReference>
<evidence type="ECO:0000313" key="7">
    <source>
        <dbReference type="Proteomes" id="UP000290365"/>
    </source>
</evidence>
<sequence length="222" mass="25235">MEPGEKRRFKTLLYEQFARMGKALASPHRLELLDVLSQGERTVEALAQETGMSVANASQHLQILRMARLVETRRAGVSIYYRLASEAVSLLWLSLRHVGEEHLAEVDQLVTIFLQDRASFHPMTVAELREAMQDERVILLDVRPQAEYQAGHLPQARSIPVAELKARLAELPKEREIVAYCRGPYCVFADEAVSFLRAQGYAARRLEEGVLEWQMLGLPIVR</sequence>
<dbReference type="EMBL" id="CP035758">
    <property type="protein sequence ID" value="QBD78856.1"/>
    <property type="molecule type" value="Genomic_DNA"/>
</dbReference>
<dbReference type="Proteomes" id="UP000290365">
    <property type="component" value="Chromosome"/>
</dbReference>
<keyword evidence="3" id="KW-0804">Transcription</keyword>
<dbReference type="SUPFAM" id="SSF52821">
    <property type="entry name" value="Rhodanese/Cell cycle control phosphatase"/>
    <property type="match status" value="1"/>
</dbReference>
<keyword evidence="1" id="KW-0805">Transcription regulation</keyword>
<dbReference type="InterPro" id="IPR036390">
    <property type="entry name" value="WH_DNA-bd_sf"/>
</dbReference>
<dbReference type="KEGG" id="kbs:EPA93_23875"/>
<dbReference type="PROSITE" id="PS50206">
    <property type="entry name" value="RHODANESE_3"/>
    <property type="match status" value="1"/>
</dbReference>
<keyword evidence="7" id="KW-1185">Reference proteome</keyword>
<dbReference type="Pfam" id="PF01022">
    <property type="entry name" value="HTH_5"/>
    <property type="match status" value="1"/>
</dbReference>
<dbReference type="Pfam" id="PF00581">
    <property type="entry name" value="Rhodanese"/>
    <property type="match status" value="1"/>
</dbReference>
<dbReference type="PRINTS" id="PR00778">
    <property type="entry name" value="HTHARSR"/>
</dbReference>
<reference evidence="6 7" key="1">
    <citation type="submission" date="2019-01" db="EMBL/GenBank/DDBJ databases">
        <title>Ktedonosporobacter rubrisoli SCAWS-G2.</title>
        <authorList>
            <person name="Huang Y."/>
            <person name="Yan B."/>
        </authorList>
    </citation>
    <scope>NUCLEOTIDE SEQUENCE [LARGE SCALE GENOMIC DNA]</scope>
    <source>
        <strain evidence="6 7">SCAWS-G2</strain>
    </source>
</reference>
<evidence type="ECO:0000256" key="3">
    <source>
        <dbReference type="ARBA" id="ARBA00023163"/>
    </source>
</evidence>
<dbReference type="GO" id="GO:0003700">
    <property type="term" value="F:DNA-binding transcription factor activity"/>
    <property type="evidence" value="ECO:0007669"/>
    <property type="project" value="InterPro"/>
</dbReference>
<evidence type="ECO:0000313" key="6">
    <source>
        <dbReference type="EMBL" id="QBD78856.1"/>
    </source>
</evidence>
<evidence type="ECO:0000259" key="4">
    <source>
        <dbReference type="PROSITE" id="PS50206"/>
    </source>
</evidence>
<gene>
    <name evidence="6" type="ORF">EPA93_23875</name>
</gene>
<dbReference type="NCBIfam" id="NF033788">
    <property type="entry name" value="HTH_metalloreg"/>
    <property type="match status" value="1"/>
</dbReference>
<dbReference type="SMART" id="SM00450">
    <property type="entry name" value="RHOD"/>
    <property type="match status" value="1"/>
</dbReference>
<organism evidence="6 7">
    <name type="scientific">Ktedonosporobacter rubrisoli</name>
    <dbReference type="NCBI Taxonomy" id="2509675"/>
    <lineage>
        <taxon>Bacteria</taxon>
        <taxon>Bacillati</taxon>
        <taxon>Chloroflexota</taxon>
        <taxon>Ktedonobacteria</taxon>
        <taxon>Ktedonobacterales</taxon>
        <taxon>Ktedonosporobacteraceae</taxon>
        <taxon>Ktedonosporobacter</taxon>
    </lineage>
</organism>
<dbReference type="PANTHER" id="PTHR43132:SF8">
    <property type="entry name" value="HTH-TYPE TRANSCRIPTIONAL REGULATOR KMTR"/>
    <property type="match status" value="1"/>
</dbReference>
<dbReference type="RefSeq" id="WP_129889909.1">
    <property type="nucleotide sequence ID" value="NZ_CP035758.1"/>
</dbReference>
<dbReference type="InterPro" id="IPR011991">
    <property type="entry name" value="ArsR-like_HTH"/>
</dbReference>
<dbReference type="InterPro" id="IPR051011">
    <property type="entry name" value="Metal_resp_trans_reg"/>
</dbReference>
<dbReference type="OrthoDB" id="9800872at2"/>
<dbReference type="SMART" id="SM00418">
    <property type="entry name" value="HTH_ARSR"/>
    <property type="match status" value="1"/>
</dbReference>
<evidence type="ECO:0000259" key="5">
    <source>
        <dbReference type="PROSITE" id="PS50987"/>
    </source>
</evidence>
<dbReference type="PANTHER" id="PTHR43132">
    <property type="entry name" value="ARSENICAL RESISTANCE OPERON REPRESSOR ARSR-RELATED"/>
    <property type="match status" value="1"/>
</dbReference>